<dbReference type="PANTHER" id="PTHR43085">
    <property type="entry name" value="HEXOKINASE FAMILY MEMBER"/>
    <property type="match status" value="1"/>
</dbReference>
<keyword evidence="3" id="KW-0547">Nucleotide-binding</keyword>
<dbReference type="Pfam" id="PF09863">
    <property type="entry name" value="DUF2090"/>
    <property type="match status" value="1"/>
</dbReference>
<evidence type="ECO:0000256" key="1">
    <source>
        <dbReference type="ARBA" id="ARBA00010688"/>
    </source>
</evidence>
<dbReference type="InterPro" id="IPR013785">
    <property type="entry name" value="Aldolase_TIM"/>
</dbReference>
<accession>A0A9W4XDY5</accession>
<dbReference type="Gene3D" id="2.20.150.10">
    <property type="entry name" value="putative 5-dehydro-2- deoxygluconokinase"/>
    <property type="match status" value="1"/>
</dbReference>
<dbReference type="PROSITE" id="PS00583">
    <property type="entry name" value="PFKB_KINASES_1"/>
    <property type="match status" value="1"/>
</dbReference>
<keyword evidence="2" id="KW-0808">Transferase</keyword>
<evidence type="ECO:0000259" key="7">
    <source>
        <dbReference type="Pfam" id="PF00294"/>
    </source>
</evidence>
<evidence type="ECO:0000256" key="3">
    <source>
        <dbReference type="ARBA" id="ARBA00022741"/>
    </source>
</evidence>
<dbReference type="PANTHER" id="PTHR43085:SF49">
    <property type="entry name" value="5-DEHYDRO-2-DEOXYGLUCONOKINASE"/>
    <property type="match status" value="1"/>
</dbReference>
<evidence type="ECO:0000256" key="4">
    <source>
        <dbReference type="ARBA" id="ARBA00022777"/>
    </source>
</evidence>
<name>A0A9W4XDY5_9PROT</name>
<dbReference type="RefSeq" id="WP_271790484.1">
    <property type="nucleotide sequence ID" value="NZ_CAMXCM010000008.1"/>
</dbReference>
<gene>
    <name evidence="10" type="ORF">R53529_LOCUS2063</name>
    <name evidence="9" type="ORF">R53530_LOCUS2060</name>
</gene>
<dbReference type="Proteomes" id="UP001154259">
    <property type="component" value="Unassembled WGS sequence"/>
</dbReference>
<evidence type="ECO:0000313" key="12">
    <source>
        <dbReference type="Proteomes" id="UP001154259"/>
    </source>
</evidence>
<dbReference type="InterPro" id="IPR011611">
    <property type="entry name" value="PfkB_dom"/>
</dbReference>
<evidence type="ECO:0000256" key="5">
    <source>
        <dbReference type="ARBA" id="ARBA00022840"/>
    </source>
</evidence>
<evidence type="ECO:0000313" key="9">
    <source>
        <dbReference type="EMBL" id="CAI3954932.1"/>
    </source>
</evidence>
<comment type="similarity">
    <text evidence="1">Belongs to the carbohydrate kinase PfkB family.</text>
</comment>
<dbReference type="PROSITE" id="PS00584">
    <property type="entry name" value="PFKB_KINASES_2"/>
    <property type="match status" value="1"/>
</dbReference>
<dbReference type="InterPro" id="IPR023314">
    <property type="entry name" value="Myo_inos_IolC-like_sf"/>
</dbReference>
<dbReference type="EMBL" id="CAMXCS010000008">
    <property type="protein sequence ID" value="CAI3957072.1"/>
    <property type="molecule type" value="Genomic_DNA"/>
</dbReference>
<dbReference type="Gene3D" id="3.40.1190.20">
    <property type="match status" value="1"/>
</dbReference>
<dbReference type="InterPro" id="IPR050306">
    <property type="entry name" value="PfkB_Carbo_kinase"/>
</dbReference>
<protein>
    <submittedName>
        <fullName evidence="9 10">Ribokinase family (RbsK)</fullName>
    </submittedName>
</protein>
<dbReference type="AlphaFoldDB" id="A0A9W4XDY5"/>
<dbReference type="EMBL" id="CAMXCM010000008">
    <property type="protein sequence ID" value="CAI3954932.1"/>
    <property type="molecule type" value="Genomic_DNA"/>
</dbReference>
<evidence type="ECO:0000313" key="11">
    <source>
        <dbReference type="Proteomes" id="UP001154255"/>
    </source>
</evidence>
<dbReference type="GO" id="GO:0016301">
    <property type="term" value="F:kinase activity"/>
    <property type="evidence" value="ECO:0007669"/>
    <property type="project" value="UniProtKB-KW"/>
</dbReference>
<dbReference type="SUPFAM" id="SSF53613">
    <property type="entry name" value="Ribokinase-like"/>
    <property type="match status" value="1"/>
</dbReference>
<keyword evidence="4" id="KW-0418">Kinase</keyword>
<dbReference type="NCBIfam" id="TIGR04382">
    <property type="entry name" value="myo_inos_iolC_N"/>
    <property type="match status" value="1"/>
</dbReference>
<evidence type="ECO:0000256" key="2">
    <source>
        <dbReference type="ARBA" id="ARBA00022679"/>
    </source>
</evidence>
<keyword evidence="6" id="KW-0175">Coiled coil</keyword>
<dbReference type="Pfam" id="PF00294">
    <property type="entry name" value="PfkB"/>
    <property type="match status" value="1"/>
</dbReference>
<dbReference type="CDD" id="cd01166">
    <property type="entry name" value="KdgK"/>
    <property type="match status" value="1"/>
</dbReference>
<feature type="domain" description="DUF2090" evidence="8">
    <location>
        <begin position="326"/>
        <end position="632"/>
    </location>
</feature>
<proteinExistence type="inferred from homology"/>
<reference evidence="9" key="1">
    <citation type="submission" date="2022-10" db="EMBL/GenBank/DDBJ databases">
        <authorList>
            <person name="Botero Cardona J."/>
        </authorList>
    </citation>
    <scope>NUCLEOTIDE SEQUENCE</scope>
    <source>
        <strain evidence="9">LMG 31819</strain>
        <strain evidence="10">R-53529</strain>
    </source>
</reference>
<comment type="caution">
    <text evidence="9">The sequence shown here is derived from an EMBL/GenBank/DDBJ whole genome shotgun (WGS) entry which is preliminary data.</text>
</comment>
<organism evidence="9 11">
    <name type="scientific">Commensalibacter communis</name>
    <dbReference type="NCBI Taxonomy" id="2972786"/>
    <lineage>
        <taxon>Bacteria</taxon>
        <taxon>Pseudomonadati</taxon>
        <taxon>Pseudomonadota</taxon>
        <taxon>Alphaproteobacteria</taxon>
        <taxon>Acetobacterales</taxon>
        <taxon>Acetobacteraceae</taxon>
    </lineage>
</organism>
<dbReference type="InterPro" id="IPR018659">
    <property type="entry name" value="DUF2090"/>
</dbReference>
<keyword evidence="5" id="KW-0067">ATP-binding</keyword>
<evidence type="ECO:0000259" key="8">
    <source>
        <dbReference type="Pfam" id="PF09863"/>
    </source>
</evidence>
<dbReference type="Gene3D" id="3.20.20.70">
    <property type="entry name" value="Aldolase class I"/>
    <property type="match status" value="1"/>
</dbReference>
<dbReference type="GO" id="GO:0005524">
    <property type="term" value="F:ATP binding"/>
    <property type="evidence" value="ECO:0007669"/>
    <property type="project" value="UniProtKB-KW"/>
</dbReference>
<evidence type="ECO:0000313" key="10">
    <source>
        <dbReference type="EMBL" id="CAI3957072.1"/>
    </source>
</evidence>
<sequence>MTNGELDIITIGRSSIDLYSQQIGCRLEDTSSFNKAVGGCPANIAIGTARLGLKSGVITRVGNDHFGHFIIQQMQREGVNTKGIHQDPERLTALAILGIRDSEQFPLLFYRTDCADAALSEEDIHEDFIKTAKAIVVTGTHFAKENSEKAQRKAMKLIHAHGGKVVIDIDYRPNLWGVASIGDGEARYVRSKEVTEKLLSIIPECDLIVGTEEELHIASGYEDTIQAIRHIRKIAPKATIVCKRGPIGCVVFDGNIPESLDQGIKGKGFKVTVCNTLGAGDAFMSGFLRGWLKNEPINICCTYANACGAFAVSRLLCSPEYPTFVELTHFLNQNSHDHSIQQDQMLTHLHQATTRPAQATPIMALACDHRLQLEEMVDEYGVSRDKISEFKILTIKAAALVAKGRPGFGTFMDGRYGQEALFLASHENLWISRPIEYPGSRPLDFDGKGSLGAQLLSWPAQHTVKCLCFYHPDDPVELKNKQIRELERAYDACQRLQRELLIEIIAGKNGPLDSQTIATALQQLYDAGLKPAWWKLEPQQDQAAWKAINNVIKHNDPFCRGVVVLGLDAPLETITQAFQAAAQISYVKGFAVGRTIFGEPARQWFTKQINDDEAIQKMADTFQQLVDAWQKAAQ</sequence>
<dbReference type="InterPro" id="IPR030830">
    <property type="entry name" value="Myo_inos_IolC"/>
</dbReference>
<feature type="domain" description="Carbohydrate kinase PfkB" evidence="7">
    <location>
        <begin position="7"/>
        <end position="319"/>
    </location>
</feature>
<evidence type="ECO:0000256" key="6">
    <source>
        <dbReference type="SAM" id="Coils"/>
    </source>
</evidence>
<dbReference type="Proteomes" id="UP001154255">
    <property type="component" value="Unassembled WGS sequence"/>
</dbReference>
<dbReference type="InterPro" id="IPR029056">
    <property type="entry name" value="Ribokinase-like"/>
</dbReference>
<feature type="coiled-coil region" evidence="6">
    <location>
        <begin position="476"/>
        <end position="503"/>
    </location>
</feature>
<dbReference type="InterPro" id="IPR002173">
    <property type="entry name" value="Carboh/pur_kinase_PfkB_CS"/>
</dbReference>
<keyword evidence="12" id="KW-1185">Reference proteome</keyword>